<dbReference type="GO" id="GO:0032259">
    <property type="term" value="P:methylation"/>
    <property type="evidence" value="ECO:0007669"/>
    <property type="project" value="UniProtKB-KW"/>
</dbReference>
<dbReference type="InterPro" id="IPR052514">
    <property type="entry name" value="SAM-dependent_MTase"/>
</dbReference>
<keyword evidence="2" id="KW-0808">Transferase</keyword>
<dbReference type="EMBL" id="JBHUOV010000001">
    <property type="protein sequence ID" value="MFD2823263.1"/>
    <property type="molecule type" value="Genomic_DNA"/>
</dbReference>
<evidence type="ECO:0000313" key="3">
    <source>
        <dbReference type="Proteomes" id="UP001597533"/>
    </source>
</evidence>
<dbReference type="PANTHER" id="PTHR34203:SF15">
    <property type="entry name" value="SLL1173 PROTEIN"/>
    <property type="match status" value="1"/>
</dbReference>
<dbReference type="Pfam" id="PF05050">
    <property type="entry name" value="Methyltransf_21"/>
    <property type="match status" value="1"/>
</dbReference>
<accession>A0ABW5WKN2</accession>
<dbReference type="Gene3D" id="3.40.50.150">
    <property type="entry name" value="Vaccinia Virus protein VP39"/>
    <property type="match status" value="1"/>
</dbReference>
<dbReference type="Proteomes" id="UP001597533">
    <property type="component" value="Unassembled WGS sequence"/>
</dbReference>
<keyword evidence="2" id="KW-0489">Methyltransferase</keyword>
<dbReference type="InterPro" id="IPR006342">
    <property type="entry name" value="FkbM_mtfrase"/>
</dbReference>
<reference evidence="3" key="1">
    <citation type="journal article" date="2019" name="Int. J. Syst. Evol. Microbiol.">
        <title>The Global Catalogue of Microorganisms (GCM) 10K type strain sequencing project: providing services to taxonomists for standard genome sequencing and annotation.</title>
        <authorList>
            <consortium name="The Broad Institute Genomics Platform"/>
            <consortium name="The Broad Institute Genome Sequencing Center for Infectious Disease"/>
            <person name="Wu L."/>
            <person name="Ma J."/>
        </authorList>
    </citation>
    <scope>NUCLEOTIDE SEQUENCE [LARGE SCALE GENOMIC DNA]</scope>
    <source>
        <strain evidence="3">KCTC 32141</strain>
    </source>
</reference>
<feature type="domain" description="Methyltransferase FkbM" evidence="1">
    <location>
        <begin position="188"/>
        <end position="347"/>
    </location>
</feature>
<comment type="caution">
    <text evidence="2">The sequence shown here is derived from an EMBL/GenBank/DDBJ whole genome shotgun (WGS) entry which is preliminary data.</text>
</comment>
<dbReference type="RefSeq" id="WP_183486875.1">
    <property type="nucleotide sequence ID" value="NZ_JBHUOV010000001.1"/>
</dbReference>
<sequence length="370" mass="43090">MKSFTTELYSLTKKNISNNFGLENYDENRFGNYTPNKIKTQKKRIKNHLKLVIYKFFGYDKRINSFVQKYNNGLELLWSHLNEQDKVTLVQLMAYRLLGYKKIKLKTNNDFYWNSLKTCTDLRDLNDSINPNFKHFMLHKMDLNKFGYDINLYYSPIGVMACYVLEQYAYKLDNKKIVSVDKNDIVLDCGGCWGDTALYFAHCVGEHGKVYSFEFIPNNIKIFNTNLSLNPSLKKRIEIVPYPLSDKSDIKTYIKDNGPGSIIKSYPFDEQTGITSTIAIDDFVSRNSISKVDFIKMDIEGSEPSALIGAEKTIRKFKPKLAISIYHSMDDFINIPKWILDLDLGYELYLDHYTIHREETIIFALAKDHT</sequence>
<dbReference type="PANTHER" id="PTHR34203">
    <property type="entry name" value="METHYLTRANSFERASE, FKBM FAMILY PROTEIN"/>
    <property type="match status" value="1"/>
</dbReference>
<name>A0ABW5WKN2_9FLAO</name>
<dbReference type="NCBIfam" id="TIGR01444">
    <property type="entry name" value="fkbM_fam"/>
    <property type="match status" value="1"/>
</dbReference>
<organism evidence="2 3">
    <name type="scientific">Lacinutrix iliipiscaria</name>
    <dbReference type="NCBI Taxonomy" id="1230532"/>
    <lineage>
        <taxon>Bacteria</taxon>
        <taxon>Pseudomonadati</taxon>
        <taxon>Bacteroidota</taxon>
        <taxon>Flavobacteriia</taxon>
        <taxon>Flavobacteriales</taxon>
        <taxon>Flavobacteriaceae</taxon>
        <taxon>Lacinutrix</taxon>
    </lineage>
</organism>
<proteinExistence type="predicted"/>
<protein>
    <submittedName>
        <fullName evidence="2">FkbM family methyltransferase</fullName>
    </submittedName>
</protein>
<dbReference type="InterPro" id="IPR029063">
    <property type="entry name" value="SAM-dependent_MTases_sf"/>
</dbReference>
<gene>
    <name evidence="2" type="ORF">ACFS5M_06255</name>
</gene>
<dbReference type="SUPFAM" id="SSF53335">
    <property type="entry name" value="S-adenosyl-L-methionine-dependent methyltransferases"/>
    <property type="match status" value="1"/>
</dbReference>
<keyword evidence="3" id="KW-1185">Reference proteome</keyword>
<evidence type="ECO:0000313" key="2">
    <source>
        <dbReference type="EMBL" id="MFD2823263.1"/>
    </source>
</evidence>
<evidence type="ECO:0000259" key="1">
    <source>
        <dbReference type="Pfam" id="PF05050"/>
    </source>
</evidence>
<dbReference type="GO" id="GO:0008168">
    <property type="term" value="F:methyltransferase activity"/>
    <property type="evidence" value="ECO:0007669"/>
    <property type="project" value="UniProtKB-KW"/>
</dbReference>